<proteinExistence type="predicted"/>
<name>A0A5C7J3U0_9BACT</name>
<sequence length="213" mass="25220">MNKFVQIQGYPDQFFMVISNKNDLPNGFEESASKRLITVLGKDVIYGDKEKKHNCWEKFKFASENQIDYGRILDKYGRTLLIREIGSWMFLNKDHVIEKIVMSDYWPVQSDAKIVVCENDYEAETEWINYLNTRFPKQQIDVINFFSTRDKDEIKERFKSADYITFSTTFTSYEWFNTVLELCEGKKIIGYCHDINSWPTKLDSNVEIVESLM</sequence>
<dbReference type="Proteomes" id="UP000321026">
    <property type="component" value="Unassembled WGS sequence"/>
</dbReference>
<dbReference type="EMBL" id="SSDS01000081">
    <property type="protein sequence ID" value="TXG76201.1"/>
    <property type="molecule type" value="Genomic_DNA"/>
</dbReference>
<comment type="caution">
    <text evidence="1">The sequence shown here is derived from an EMBL/GenBank/DDBJ whole genome shotgun (WGS) entry which is preliminary data.</text>
</comment>
<accession>A0A5C7J3U0</accession>
<evidence type="ECO:0000313" key="2">
    <source>
        <dbReference type="Proteomes" id="UP000321026"/>
    </source>
</evidence>
<gene>
    <name evidence="1" type="ORF">E6Q11_05210</name>
</gene>
<reference evidence="1 2" key="1">
    <citation type="submission" date="2018-09" db="EMBL/GenBank/DDBJ databases">
        <title>Metagenome Assembled Genomes from an Advanced Water Purification Facility.</title>
        <authorList>
            <person name="Stamps B.W."/>
            <person name="Spear J.R."/>
        </authorList>
    </citation>
    <scope>NUCLEOTIDE SEQUENCE [LARGE SCALE GENOMIC DNA]</scope>
    <source>
        <strain evidence="1">Bin_63_2</strain>
    </source>
</reference>
<protein>
    <submittedName>
        <fullName evidence="1">Uncharacterized protein</fullName>
    </submittedName>
</protein>
<dbReference type="AlphaFoldDB" id="A0A5C7J3U0"/>
<organism evidence="1 2">
    <name type="scientific">Candidatus Dojkabacteria bacterium</name>
    <dbReference type="NCBI Taxonomy" id="2099670"/>
    <lineage>
        <taxon>Bacteria</taxon>
        <taxon>Candidatus Dojkabacteria</taxon>
    </lineage>
</organism>
<evidence type="ECO:0000313" key="1">
    <source>
        <dbReference type="EMBL" id="TXG76201.1"/>
    </source>
</evidence>